<dbReference type="STRING" id="1798482.A2763_04035"/>
<keyword evidence="1" id="KW-1133">Transmembrane helix</keyword>
<evidence type="ECO:0000259" key="2">
    <source>
        <dbReference type="Pfam" id="PF20803"/>
    </source>
</evidence>
<evidence type="ECO:0000313" key="4">
    <source>
        <dbReference type="Proteomes" id="UP000178370"/>
    </source>
</evidence>
<comment type="caution">
    <text evidence="3">The sequence shown here is derived from an EMBL/GenBank/DDBJ whole genome shotgun (WGS) entry which is preliminary data.</text>
</comment>
<accession>A0A1F6CJZ0</accession>
<gene>
    <name evidence="3" type="ORF">A2763_04035</name>
</gene>
<name>A0A1F6CJZ0_9BACT</name>
<dbReference type="PANTHER" id="PTHR30319:SF1">
    <property type="entry name" value="TRANSCRIPTIONAL REPRESSOR PAAX"/>
    <property type="match status" value="1"/>
</dbReference>
<keyword evidence="1" id="KW-0472">Membrane</keyword>
<dbReference type="Pfam" id="PF20803">
    <property type="entry name" value="PaaX_M"/>
    <property type="match status" value="1"/>
</dbReference>
<feature type="domain" description="Transcriptional repressor PaaX-like central Cas2-like" evidence="2">
    <location>
        <begin position="104"/>
        <end position="176"/>
    </location>
</feature>
<dbReference type="InterPro" id="IPR048846">
    <property type="entry name" value="PaaX-like_central"/>
</dbReference>
<dbReference type="Proteomes" id="UP000178370">
    <property type="component" value="Unassembled WGS sequence"/>
</dbReference>
<keyword evidence="1" id="KW-0812">Transmembrane</keyword>
<sequence length="188" mass="21911">MGKQERESRKRTKRNHLRKIILETVKTAGVISLALVAPNVVGAMTKLGMLPSPRQNDVVNRSSRRLVKSGLMEWKDSKLRLTAKGERTLRALALREFSSTKPIRWDKKWRVLIFDIPERRKGLRLKLRSTLRTIGFIRLQDSVWVYPYDCEDLIALLKADFHIGDDVLYMIVDSIERDTELRRHFEVG</sequence>
<reference evidence="3 4" key="1">
    <citation type="journal article" date="2016" name="Nat. Commun.">
        <title>Thousands of microbial genomes shed light on interconnected biogeochemical processes in an aquifer system.</title>
        <authorList>
            <person name="Anantharaman K."/>
            <person name="Brown C.T."/>
            <person name="Hug L.A."/>
            <person name="Sharon I."/>
            <person name="Castelle C.J."/>
            <person name="Probst A.J."/>
            <person name="Thomas B.C."/>
            <person name="Singh A."/>
            <person name="Wilkins M.J."/>
            <person name="Karaoz U."/>
            <person name="Brodie E.L."/>
            <person name="Williams K.H."/>
            <person name="Hubbard S.S."/>
            <person name="Banfield J.F."/>
        </authorList>
    </citation>
    <scope>NUCLEOTIDE SEQUENCE [LARGE SCALE GENOMIC DNA]</scope>
</reference>
<evidence type="ECO:0000256" key="1">
    <source>
        <dbReference type="SAM" id="Phobius"/>
    </source>
</evidence>
<dbReference type="Gene3D" id="3.30.70.2650">
    <property type="match status" value="1"/>
</dbReference>
<protein>
    <recommendedName>
        <fullName evidence="2">Transcriptional repressor PaaX-like central Cas2-like domain-containing protein</fullName>
    </recommendedName>
</protein>
<evidence type="ECO:0000313" key="3">
    <source>
        <dbReference type="EMBL" id="OGG49465.1"/>
    </source>
</evidence>
<dbReference type="SUPFAM" id="SSF143430">
    <property type="entry name" value="TTP0101/SSO1404-like"/>
    <property type="match status" value="1"/>
</dbReference>
<dbReference type="PANTHER" id="PTHR30319">
    <property type="entry name" value="PHENYLACETIC ACID REGULATOR-RELATED TRANSCRIPTIONAL REPRESSOR"/>
    <property type="match status" value="1"/>
</dbReference>
<dbReference type="AlphaFoldDB" id="A0A1F6CJZ0"/>
<dbReference type="EMBL" id="MFKV01000031">
    <property type="protein sequence ID" value="OGG49465.1"/>
    <property type="molecule type" value="Genomic_DNA"/>
</dbReference>
<feature type="transmembrane region" description="Helical" evidence="1">
    <location>
        <begin position="20"/>
        <end position="41"/>
    </location>
</feature>
<organism evidence="3 4">
    <name type="scientific">Candidatus Kaiserbacteria bacterium RIFCSPHIGHO2_01_FULL_54_36</name>
    <dbReference type="NCBI Taxonomy" id="1798482"/>
    <lineage>
        <taxon>Bacteria</taxon>
        <taxon>Candidatus Kaiseribacteriota</taxon>
    </lineage>
</organism>
<proteinExistence type="predicted"/>
<dbReference type="GO" id="GO:0006351">
    <property type="term" value="P:DNA-templated transcription"/>
    <property type="evidence" value="ECO:0007669"/>
    <property type="project" value="TreeGrafter"/>
</dbReference>